<dbReference type="PROSITE" id="PS50090">
    <property type="entry name" value="MYB_LIKE"/>
    <property type="match status" value="3"/>
</dbReference>
<dbReference type="InterPro" id="IPR009057">
    <property type="entry name" value="Homeodomain-like_sf"/>
</dbReference>
<gene>
    <name evidence="7" type="ORF">DCAR_024216</name>
</gene>
<dbReference type="PANTHER" id="PTHR47430">
    <property type="entry name" value="GB|AAC33480.1"/>
    <property type="match status" value="1"/>
</dbReference>
<proteinExistence type="predicted"/>
<dbReference type="SUPFAM" id="SSF46689">
    <property type="entry name" value="Homeodomain-like"/>
    <property type="match status" value="1"/>
</dbReference>
<feature type="compositionally biased region" description="Basic and acidic residues" evidence="3">
    <location>
        <begin position="210"/>
        <end position="230"/>
    </location>
</feature>
<feature type="domain" description="Myb-like" evidence="4">
    <location>
        <begin position="544"/>
        <end position="597"/>
    </location>
</feature>
<evidence type="ECO:0000259" key="6">
    <source>
        <dbReference type="PROSITE" id="PS51294"/>
    </source>
</evidence>
<dbReference type="OrthoDB" id="39591at2759"/>
<comment type="caution">
    <text evidence="7">The sequence shown here is derived from an EMBL/GenBank/DDBJ whole genome shotgun (WGS) entry which is preliminary data.</text>
</comment>
<feature type="domain" description="Myb-like" evidence="4">
    <location>
        <begin position="474"/>
        <end position="542"/>
    </location>
</feature>
<dbReference type="AlphaFoldDB" id="A0A161ZJB9"/>
<dbReference type="InterPro" id="IPR017884">
    <property type="entry name" value="SANT_dom"/>
</dbReference>
<evidence type="ECO:0000256" key="2">
    <source>
        <dbReference type="ARBA" id="ARBA00023242"/>
    </source>
</evidence>
<evidence type="ECO:0000256" key="3">
    <source>
        <dbReference type="SAM" id="MobiDB-lite"/>
    </source>
</evidence>
<feature type="compositionally biased region" description="Basic and acidic residues" evidence="3">
    <location>
        <begin position="22"/>
        <end position="38"/>
    </location>
</feature>
<feature type="domain" description="HTH myb-type" evidence="6">
    <location>
        <begin position="433"/>
        <end position="481"/>
    </location>
</feature>
<feature type="compositionally biased region" description="Low complexity" evidence="3">
    <location>
        <begin position="1"/>
        <end position="13"/>
    </location>
</feature>
<dbReference type="PANTHER" id="PTHR47430:SF4">
    <property type="entry name" value="GB|AAC33480.1"/>
    <property type="match status" value="1"/>
</dbReference>
<dbReference type="Gene3D" id="1.10.10.60">
    <property type="entry name" value="Homeodomain-like"/>
    <property type="match status" value="3"/>
</dbReference>
<dbReference type="SMART" id="SM00717">
    <property type="entry name" value="SANT"/>
    <property type="match status" value="3"/>
</dbReference>
<dbReference type="PROSITE" id="PS51294">
    <property type="entry name" value="HTH_MYB"/>
    <property type="match status" value="1"/>
</dbReference>
<keyword evidence="2" id="KW-0539">Nucleus</keyword>
<feature type="domain" description="Myb-like" evidence="4">
    <location>
        <begin position="433"/>
        <end position="473"/>
    </location>
</feature>
<dbReference type="GO" id="GO:0005634">
    <property type="term" value="C:nucleus"/>
    <property type="evidence" value="ECO:0007669"/>
    <property type="project" value="UniProtKB-SubCell"/>
</dbReference>
<dbReference type="InterPro" id="IPR001005">
    <property type="entry name" value="SANT/Myb"/>
</dbReference>
<feature type="region of interest" description="Disordered" evidence="3">
    <location>
        <begin position="1"/>
        <end position="339"/>
    </location>
</feature>
<name>A0A161ZJB9_DAUCS</name>
<feature type="compositionally biased region" description="Basic residues" evidence="3">
    <location>
        <begin position="46"/>
        <end position="55"/>
    </location>
</feature>
<comment type="subcellular location">
    <subcellularLocation>
        <location evidence="1">Nucleus</location>
    </subcellularLocation>
</comment>
<evidence type="ECO:0000259" key="4">
    <source>
        <dbReference type="PROSITE" id="PS50090"/>
    </source>
</evidence>
<dbReference type="Gramene" id="KZM87082">
    <property type="protein sequence ID" value="KZM87082"/>
    <property type="gene ID" value="DCAR_024216"/>
</dbReference>
<organism evidence="7">
    <name type="scientific">Daucus carota subsp. sativus</name>
    <name type="common">Carrot</name>
    <dbReference type="NCBI Taxonomy" id="79200"/>
    <lineage>
        <taxon>Eukaryota</taxon>
        <taxon>Viridiplantae</taxon>
        <taxon>Streptophyta</taxon>
        <taxon>Embryophyta</taxon>
        <taxon>Tracheophyta</taxon>
        <taxon>Spermatophyta</taxon>
        <taxon>Magnoliopsida</taxon>
        <taxon>eudicotyledons</taxon>
        <taxon>Gunneridae</taxon>
        <taxon>Pentapetalae</taxon>
        <taxon>asterids</taxon>
        <taxon>campanulids</taxon>
        <taxon>Apiales</taxon>
        <taxon>Apiaceae</taxon>
        <taxon>Apioideae</taxon>
        <taxon>Scandiceae</taxon>
        <taxon>Daucinae</taxon>
        <taxon>Daucus</taxon>
        <taxon>Daucus sect. Daucus</taxon>
    </lineage>
</organism>
<sequence length="637" mass="73495">MSVWVGESDVVGKSGKKGKRSQKIEKGGEEEVRDHLDVEEGGIVKSGKKGKRSKKKEMDGVEEETDRMDVVEDGIGNSRKKGKKKEMDGVGEVMDCLDMEEDGIENSRKKGRKSKNKEMDGVGEVTDCMDVEEDGIGKSRKKGEKSKEKDGAEEMNDQTNVENDRNLESTVENKKKKNKGNDMVAGGESMTDPQDKEYKVEKRKKKKKTKTFENQDALNKKTETEAKERNNIAGNVEKKKKKRKRTVEEEDDNDKGQTNGCYGEDHVNSLPDDNGMVTIGKVKMMEKKKKRQRKNEEITGKDGLLSKAKDNETTNVSGKDKTESENKDPENPKSKVKKKVRFSNDLEVFPSNSLVQGKRFTPEEDEKLRAAVKEYIQSHCLGEKGVEMVMNCISHRQVRNCWNEINKALPYRPKAAIYCRAHTLFERGETHEWTEEEKEMLLEQYKKHGNNWKLMAKEFKRHRLQVKDTYRRIKRERNRGHWSQEEYQTLFDNVNIDLRAKLDEEKKSKHGMLRDNICWTAISDKLSTRADSLCCMKWYNQLTSPMVAQGIWADSDDYRLLDALFNLDACCIEDVDWDDLMDHRSGDVCRKRWDQMVLHIGLHGVKSFSEQVEVLAKRYRPELTEAREAWDSKPLVP</sequence>
<dbReference type="Pfam" id="PF13921">
    <property type="entry name" value="Myb_DNA-bind_6"/>
    <property type="match status" value="1"/>
</dbReference>
<evidence type="ECO:0000259" key="5">
    <source>
        <dbReference type="PROSITE" id="PS51293"/>
    </source>
</evidence>
<evidence type="ECO:0008006" key="8">
    <source>
        <dbReference type="Google" id="ProtNLM"/>
    </source>
</evidence>
<protein>
    <recommendedName>
        <fullName evidence="8">Myb-like domain-containing protein</fullName>
    </recommendedName>
</protein>
<feature type="compositionally biased region" description="Acidic residues" evidence="3">
    <location>
        <begin position="95"/>
        <end position="104"/>
    </location>
</feature>
<dbReference type="EMBL" id="LNRQ01000007">
    <property type="protein sequence ID" value="KZM87082.1"/>
    <property type="molecule type" value="Genomic_DNA"/>
</dbReference>
<dbReference type="STRING" id="79200.A0A161ZJB9"/>
<feature type="compositionally biased region" description="Basic and acidic residues" evidence="3">
    <location>
        <begin position="307"/>
        <end position="333"/>
    </location>
</feature>
<dbReference type="InterPro" id="IPR017930">
    <property type="entry name" value="Myb_dom"/>
</dbReference>
<evidence type="ECO:0000256" key="1">
    <source>
        <dbReference type="ARBA" id="ARBA00004123"/>
    </source>
</evidence>
<reference evidence="7" key="1">
    <citation type="journal article" date="2016" name="Nat. Genet.">
        <title>A high-quality carrot genome assembly provides new insights into carotenoid accumulation and asterid genome evolution.</title>
        <authorList>
            <person name="Iorizzo M."/>
            <person name="Ellison S."/>
            <person name="Senalik D."/>
            <person name="Zeng P."/>
            <person name="Satapoomin P."/>
            <person name="Huang J."/>
            <person name="Bowman M."/>
            <person name="Iovene M."/>
            <person name="Sanseverino W."/>
            <person name="Cavagnaro P."/>
            <person name="Yildiz M."/>
            <person name="Macko-Podgorni A."/>
            <person name="Moranska E."/>
            <person name="Grzebelus E."/>
            <person name="Grzebelus D."/>
            <person name="Ashrafi H."/>
            <person name="Zheng Z."/>
            <person name="Cheng S."/>
            <person name="Spooner D."/>
            <person name="Van Deynze A."/>
            <person name="Simon P."/>
        </authorList>
    </citation>
    <scope>NUCLEOTIDE SEQUENCE [LARGE SCALE GENOMIC DNA]</scope>
    <source>
        <tissue evidence="7">Leaf</tissue>
    </source>
</reference>
<evidence type="ECO:0000313" key="7">
    <source>
        <dbReference type="EMBL" id="KZM87082.1"/>
    </source>
</evidence>
<dbReference type="PROSITE" id="PS51293">
    <property type="entry name" value="SANT"/>
    <property type="match status" value="1"/>
</dbReference>
<feature type="domain" description="SANT" evidence="5">
    <location>
        <begin position="428"/>
        <end position="478"/>
    </location>
</feature>
<accession>A0A161ZJB9</accession>
<feature type="compositionally biased region" description="Basic and acidic residues" evidence="3">
    <location>
        <begin position="162"/>
        <end position="173"/>
    </location>
</feature>
<dbReference type="CDD" id="cd00167">
    <property type="entry name" value="SANT"/>
    <property type="match status" value="1"/>
</dbReference>